<dbReference type="CDD" id="cd04301">
    <property type="entry name" value="NAT_SF"/>
    <property type="match status" value="1"/>
</dbReference>
<reference evidence="3 4" key="1">
    <citation type="journal article" date="2013" name="Genome Announc.">
        <title>Draft genome sequence of Serratia sp. strain ATCC 39006, a model bacterium for analysis of the biosynthesis and regulation of prodigiosin, a carbapenem, and gas vesicles.</title>
        <authorList>
            <person name="Fineran P.C."/>
            <person name="Iglesias Cans M.C."/>
            <person name="Ramsay J.P."/>
            <person name="Wilf N.M."/>
            <person name="Cossyleon D."/>
            <person name="McNeil M.B."/>
            <person name="Williamson N.R."/>
            <person name="Monson R.E."/>
            <person name="Becher S.A."/>
            <person name="Stanton J.A."/>
            <person name="Brugger K."/>
            <person name="Brown S.D."/>
            <person name="Salmond G.P."/>
        </authorList>
    </citation>
    <scope>NUCLEOTIDE SEQUENCE [LARGE SCALE GENOMIC DNA]</scope>
    <source>
        <strain evidence="3">ATCC 39006</strain>
        <strain evidence="4">ATCC 39006 / SC 11482</strain>
    </source>
</reference>
<dbReference type="RefSeq" id="WP_021013906.1">
    <property type="nucleotide sequence ID" value="NZ_CP025084.1"/>
</dbReference>
<evidence type="ECO:0000259" key="1">
    <source>
        <dbReference type="PROSITE" id="PS51186"/>
    </source>
</evidence>
<protein>
    <submittedName>
        <fullName evidence="3">N-acetyltransferase</fullName>
    </submittedName>
</protein>
<sequence length="152" mass="17504">MASSPLWTKDNYHISTDKQQLDSDVIHAYLTTSSWAAGIDRDTVCLSIANSLCFGLYQQKQQIGFARMVTDFATFGYLCDVFVLPAFQGQGLGRWLVLCTLAHPELQRLRRQLLLTSTAPWLYQKVGYQPINRENYAWTFVRPDTYKNMPER</sequence>
<evidence type="ECO:0000313" key="3">
    <source>
        <dbReference type="EMBL" id="AUH02952.1"/>
    </source>
</evidence>
<dbReference type="OrthoDB" id="3216107at2"/>
<keyword evidence="4" id="KW-1185">Reference proteome</keyword>
<dbReference type="AlphaFoldDB" id="A0A2I5T244"/>
<dbReference type="PANTHER" id="PTHR43233">
    <property type="entry name" value="FAMILY N-ACETYLTRANSFERASE, PUTATIVE (AFU_ORTHOLOGUE AFUA_6G03350)-RELATED"/>
    <property type="match status" value="1"/>
</dbReference>
<dbReference type="EMBL" id="CP025084">
    <property type="protein sequence ID" value="AUH02952.1"/>
    <property type="molecule type" value="Genomic_DNA"/>
</dbReference>
<keyword evidence="3" id="KW-0808">Transferase</keyword>
<dbReference type="PROSITE" id="PS51186">
    <property type="entry name" value="GNAT"/>
    <property type="match status" value="1"/>
</dbReference>
<evidence type="ECO:0000313" key="5">
    <source>
        <dbReference type="Proteomes" id="UP000233778"/>
    </source>
</evidence>
<reference evidence="3" key="4">
    <citation type="submission" date="2017-11" db="EMBL/GenBank/DDBJ databases">
        <title>Complete genome sequence of Serratia sp. ATCC 39006.</title>
        <authorList>
            <person name="Hampton H.G."/>
            <person name="Jackson S.A."/>
            <person name="Jauregui R."/>
            <person name="Poulter G.T.M."/>
            <person name="Salmond G.P.C."/>
            <person name="Fineran P.C."/>
        </authorList>
    </citation>
    <scope>NUCLEOTIDE SEQUENCE</scope>
    <source>
        <strain evidence="3">ATCC 39006</strain>
    </source>
</reference>
<dbReference type="InterPro" id="IPR016181">
    <property type="entry name" value="Acyl_CoA_acyltransferase"/>
</dbReference>
<organism evidence="3 4">
    <name type="scientific">Serratia sp. (strain ATCC 39006)</name>
    <name type="common">Prodigiosinella confusarubida</name>
    <dbReference type="NCBI Taxonomy" id="104623"/>
    <lineage>
        <taxon>Bacteria</taxon>
        <taxon>Pseudomonadati</taxon>
        <taxon>Pseudomonadota</taxon>
        <taxon>Gammaproteobacteria</taxon>
        <taxon>Enterobacterales</taxon>
        <taxon>Pectobacteriaceae</taxon>
        <taxon>Prodigiosinella</taxon>
    </lineage>
</organism>
<gene>
    <name evidence="2" type="ORF">CWC46_01625</name>
    <name evidence="3" type="ORF">Ser39006_001625</name>
</gene>
<accession>A0A2I5T244</accession>
<dbReference type="EMBL" id="CP025085">
    <property type="protein sequence ID" value="AUG98637.1"/>
    <property type="molecule type" value="Genomic_DNA"/>
</dbReference>
<dbReference type="Pfam" id="PF13508">
    <property type="entry name" value="Acetyltransf_7"/>
    <property type="match status" value="1"/>
</dbReference>
<dbReference type="KEGG" id="serq:CWC46_01625"/>
<dbReference type="PANTHER" id="PTHR43233:SF1">
    <property type="entry name" value="FAMILY N-ACETYLTRANSFERASE, PUTATIVE (AFU_ORTHOLOGUE AFUA_6G03350)-RELATED"/>
    <property type="match status" value="1"/>
</dbReference>
<dbReference type="InterPro" id="IPR053144">
    <property type="entry name" value="Acetyltransferase_Butenolide"/>
</dbReference>
<reference evidence="3" key="2">
    <citation type="submission" date="2013-09" db="EMBL/GenBank/DDBJ databases">
        <authorList>
            <person name="Wang G."/>
            <person name="Yang Y."/>
            <person name="Su Y."/>
        </authorList>
    </citation>
    <scope>NUCLEOTIDE SEQUENCE</scope>
    <source>
        <strain evidence="3">ATCC 39006</strain>
    </source>
</reference>
<dbReference type="STRING" id="104623.Ser39006_00631"/>
<name>A0A2I5T244_SERS3</name>
<dbReference type="SUPFAM" id="SSF55729">
    <property type="entry name" value="Acyl-CoA N-acyltransferases (Nat)"/>
    <property type="match status" value="1"/>
</dbReference>
<dbReference type="InterPro" id="IPR000182">
    <property type="entry name" value="GNAT_dom"/>
</dbReference>
<proteinExistence type="predicted"/>
<evidence type="ECO:0000313" key="4">
    <source>
        <dbReference type="Proteomes" id="UP000017700"/>
    </source>
</evidence>
<dbReference type="Proteomes" id="UP000017700">
    <property type="component" value="Chromosome"/>
</dbReference>
<dbReference type="KEGG" id="sera:Ser39006_001625"/>
<feature type="domain" description="N-acetyltransferase" evidence="1">
    <location>
        <begin position="12"/>
        <end position="152"/>
    </location>
</feature>
<dbReference type="Gene3D" id="3.40.630.30">
    <property type="match status" value="1"/>
</dbReference>
<dbReference type="Proteomes" id="UP000233778">
    <property type="component" value="Chromosome"/>
</dbReference>
<dbReference type="GO" id="GO:0016747">
    <property type="term" value="F:acyltransferase activity, transferring groups other than amino-acyl groups"/>
    <property type="evidence" value="ECO:0007669"/>
    <property type="project" value="InterPro"/>
</dbReference>
<reference evidence="2 5" key="3">
    <citation type="submission" date="2017-11" db="EMBL/GenBank/DDBJ databases">
        <title>Complete genome sequence of Serratia sp. ATCC 39006 LacA.</title>
        <authorList>
            <person name="Hampton H.G."/>
            <person name="Jackson S.A."/>
            <person name="Jauregui R."/>
            <person name="Poulter G.T.M."/>
            <person name="Salmond G.P.C."/>
            <person name="Fineran P.C."/>
        </authorList>
    </citation>
    <scope>NUCLEOTIDE SEQUENCE [LARGE SCALE GENOMIC DNA]</scope>
    <source>
        <strain evidence="2 5">ATCC 39006</strain>
    </source>
</reference>
<evidence type="ECO:0000313" key="2">
    <source>
        <dbReference type="EMBL" id="AUG98637.1"/>
    </source>
</evidence>